<reference evidence="1 2" key="1">
    <citation type="journal article" date="2024" name="J Genomics">
        <title>Draft genome sequencing and assembly of Favolaschia claudopus CIRM-BRFM 2984 isolated from oak limbs.</title>
        <authorList>
            <person name="Navarro D."/>
            <person name="Drula E."/>
            <person name="Chaduli D."/>
            <person name="Cazenave R."/>
            <person name="Ahrendt S."/>
            <person name="Wang J."/>
            <person name="Lipzen A."/>
            <person name="Daum C."/>
            <person name="Barry K."/>
            <person name="Grigoriev I.V."/>
            <person name="Favel A."/>
            <person name="Rosso M.N."/>
            <person name="Martin F."/>
        </authorList>
    </citation>
    <scope>NUCLEOTIDE SEQUENCE [LARGE SCALE GENOMIC DNA]</scope>
    <source>
        <strain evidence="1 2">CIRM-BRFM 2984</strain>
    </source>
</reference>
<protein>
    <submittedName>
        <fullName evidence="1">Uncharacterized protein</fullName>
    </submittedName>
</protein>
<accession>A0AAW0A0P6</accession>
<organism evidence="1 2">
    <name type="scientific">Favolaschia claudopus</name>
    <dbReference type="NCBI Taxonomy" id="2862362"/>
    <lineage>
        <taxon>Eukaryota</taxon>
        <taxon>Fungi</taxon>
        <taxon>Dikarya</taxon>
        <taxon>Basidiomycota</taxon>
        <taxon>Agaricomycotina</taxon>
        <taxon>Agaricomycetes</taxon>
        <taxon>Agaricomycetidae</taxon>
        <taxon>Agaricales</taxon>
        <taxon>Marasmiineae</taxon>
        <taxon>Mycenaceae</taxon>
        <taxon>Favolaschia</taxon>
    </lineage>
</organism>
<comment type="caution">
    <text evidence="1">The sequence shown here is derived from an EMBL/GenBank/DDBJ whole genome shotgun (WGS) entry which is preliminary data.</text>
</comment>
<evidence type="ECO:0000313" key="2">
    <source>
        <dbReference type="Proteomes" id="UP001362999"/>
    </source>
</evidence>
<sequence length="68" mass="7707">MSILLLPSGVGITDQFTKYKTGQNVFQSDTSRWITSNAVFTLGINIYNTGFISWRMWQVGSENCAVRR</sequence>
<dbReference type="AlphaFoldDB" id="A0AAW0A0P6"/>
<dbReference type="Proteomes" id="UP001362999">
    <property type="component" value="Unassembled WGS sequence"/>
</dbReference>
<keyword evidence="2" id="KW-1185">Reference proteome</keyword>
<evidence type="ECO:0000313" key="1">
    <source>
        <dbReference type="EMBL" id="KAK6997101.1"/>
    </source>
</evidence>
<proteinExistence type="predicted"/>
<dbReference type="EMBL" id="JAWWNJ010000094">
    <property type="protein sequence ID" value="KAK6997101.1"/>
    <property type="molecule type" value="Genomic_DNA"/>
</dbReference>
<gene>
    <name evidence="1" type="ORF">R3P38DRAFT_3067634</name>
</gene>
<name>A0AAW0A0P6_9AGAR</name>